<protein>
    <submittedName>
        <fullName evidence="2">Uncharacterized protein</fullName>
    </submittedName>
</protein>
<dbReference type="EMBL" id="OC000055">
    <property type="protein sequence ID" value="CAD7255940.1"/>
    <property type="molecule type" value="Genomic_DNA"/>
</dbReference>
<organism evidence="2">
    <name type="scientific">Timema shepardi</name>
    <name type="common">Walking stick</name>
    <dbReference type="NCBI Taxonomy" id="629360"/>
    <lineage>
        <taxon>Eukaryota</taxon>
        <taxon>Metazoa</taxon>
        <taxon>Ecdysozoa</taxon>
        <taxon>Arthropoda</taxon>
        <taxon>Hexapoda</taxon>
        <taxon>Insecta</taxon>
        <taxon>Pterygota</taxon>
        <taxon>Neoptera</taxon>
        <taxon>Polyneoptera</taxon>
        <taxon>Phasmatodea</taxon>
        <taxon>Timematodea</taxon>
        <taxon>Timematoidea</taxon>
        <taxon>Timematidae</taxon>
        <taxon>Timema</taxon>
    </lineage>
</organism>
<evidence type="ECO:0000313" key="2">
    <source>
        <dbReference type="EMBL" id="CAD7255940.1"/>
    </source>
</evidence>
<accession>A0A7R9AKZ0</accession>
<reference evidence="2" key="1">
    <citation type="submission" date="2020-11" db="EMBL/GenBank/DDBJ databases">
        <authorList>
            <person name="Tran Van P."/>
        </authorList>
    </citation>
    <scope>NUCLEOTIDE SEQUENCE</scope>
</reference>
<evidence type="ECO:0000256" key="1">
    <source>
        <dbReference type="SAM" id="MobiDB-lite"/>
    </source>
</evidence>
<gene>
    <name evidence="2" type="ORF">TSIB3V08_LOCUS231</name>
</gene>
<name>A0A7R9AKZ0_TIMSH</name>
<feature type="region of interest" description="Disordered" evidence="1">
    <location>
        <begin position="450"/>
        <end position="470"/>
    </location>
</feature>
<proteinExistence type="predicted"/>
<sequence>MECATQSRAIDLSSLDYTADDGEIVVQSGSVLLMSDTLPQSIACLSTELRVPGLEDHAPTPHKLPSPRSTLNLLLPISLHTQSSMRSLTTSSLHIFSGSPQRSSSARYTIHDSTPSSFQLHSETNKIVFGGSVPTFAWKTTLSTPDRDSNLNLPIIVSLLSEQHEVALRVSRSSLMSSDRMKPRSGDWAALHDSPVNSCAAFYIRVFIEQHLKSFLNAVKYNSHALRISDKFNIENSYHFISTGTKHSKCKDAQQRSANYTKYSQAGLQYSTKVLGIHPTEIRTSISPSSAEELNTSSALANYAEASVNTKSLDFNIINESMYLISTRGLHLKKNWQETVSSKWGRYAITKVNDNKLCPKRVVLRADPKYRNGRHKRGHKGNGHGNHGQIFVAMQILLRSFLLAASEPEKPPSVHPTEIRTSISPSSAVELNPTSVLANYATEAELASKKVKTSHQLHEPPAPNIRRQRHIFDEDDESGDLLANEEHSSLVSHYLIDIAINQDIHRHKMEGGNISLKIEPDEELENNLLQQVKLEVKTENNLQGKSEVFLKEEVLSYQTPEFEFVSVSPNHPPIKVEFTVRRLQFPEKITAASSSIFFTMLQQSLRGVFLEEPALGWLKYPNKSGYIQVRSFNNDCFKHEKTEGYSIDYKDSKKYRCKQDTNPIISGSTEVRSFNNDCPKQEHKEEYSNNKGTQLRSTCKEVVCSNVALKGDYCKKHGGLKKQSNMKSLPTVDIGFAASSALKGIKGIKILQFRGDFQTFLVDLCNKLLHNNAAVEKSFSVNKECLVENLHKDSLIGQRVAYNAVTAAGGFLNMTLSKKMIHAVRNASGIRKEVLKKKKETK</sequence>
<dbReference type="AlphaFoldDB" id="A0A7R9AKZ0"/>